<dbReference type="Proteomes" id="UP000001514">
    <property type="component" value="Unassembled WGS sequence"/>
</dbReference>
<accession>D8SKC3</accession>
<dbReference type="Gramene" id="EFJ15311">
    <property type="protein sequence ID" value="EFJ15311"/>
    <property type="gene ID" value="SELMODRAFT_423030"/>
</dbReference>
<evidence type="ECO:0000313" key="1">
    <source>
        <dbReference type="EMBL" id="EFJ15311.1"/>
    </source>
</evidence>
<dbReference type="AlphaFoldDB" id="D8SKC3"/>
<protein>
    <submittedName>
        <fullName evidence="1">Uncharacterized protein</fullName>
    </submittedName>
</protein>
<keyword evidence="2" id="KW-1185">Reference proteome</keyword>
<dbReference type="InParanoid" id="D8SKC3"/>
<name>D8SKC3_SELML</name>
<proteinExistence type="predicted"/>
<dbReference type="HOGENOM" id="CLU_1374278_0_0_1"/>
<organism evidence="2">
    <name type="scientific">Selaginella moellendorffii</name>
    <name type="common">Spikemoss</name>
    <dbReference type="NCBI Taxonomy" id="88036"/>
    <lineage>
        <taxon>Eukaryota</taxon>
        <taxon>Viridiplantae</taxon>
        <taxon>Streptophyta</taxon>
        <taxon>Embryophyta</taxon>
        <taxon>Tracheophyta</taxon>
        <taxon>Lycopodiopsida</taxon>
        <taxon>Selaginellales</taxon>
        <taxon>Selaginellaceae</taxon>
        <taxon>Selaginella</taxon>
    </lineage>
</organism>
<dbReference type="EMBL" id="GL377624">
    <property type="protein sequence ID" value="EFJ15311.1"/>
    <property type="molecule type" value="Genomic_DNA"/>
</dbReference>
<dbReference type="KEGG" id="smo:SELMODRAFT_423030"/>
<sequence>MRSGWKISKCQAELHDPRRSSLAYHPPRPATRRIASITDQLARLKEDLEYGGCCSTTKRGFPDIYEKCPLSEIVKKILCSEITTLRPLHESCGDKLLIIDDVVRMQKAWSGVGNLFSPHQTSFAENCPPIHQLKPSQIVTVIQPNPMLKQKELTMSHSKVLNPVIVEITVKTLKVLHLRNLHSMVEVSIQVSSLGGTWS</sequence>
<evidence type="ECO:0000313" key="2">
    <source>
        <dbReference type="Proteomes" id="UP000001514"/>
    </source>
</evidence>
<reference evidence="1 2" key="1">
    <citation type="journal article" date="2011" name="Science">
        <title>The Selaginella genome identifies genetic changes associated with the evolution of vascular plants.</title>
        <authorList>
            <person name="Banks J.A."/>
            <person name="Nishiyama T."/>
            <person name="Hasebe M."/>
            <person name="Bowman J.L."/>
            <person name="Gribskov M."/>
            <person name="dePamphilis C."/>
            <person name="Albert V.A."/>
            <person name="Aono N."/>
            <person name="Aoyama T."/>
            <person name="Ambrose B.A."/>
            <person name="Ashton N.W."/>
            <person name="Axtell M.J."/>
            <person name="Barker E."/>
            <person name="Barker M.S."/>
            <person name="Bennetzen J.L."/>
            <person name="Bonawitz N.D."/>
            <person name="Chapple C."/>
            <person name="Cheng C."/>
            <person name="Correa L.G."/>
            <person name="Dacre M."/>
            <person name="DeBarry J."/>
            <person name="Dreyer I."/>
            <person name="Elias M."/>
            <person name="Engstrom E.M."/>
            <person name="Estelle M."/>
            <person name="Feng L."/>
            <person name="Finet C."/>
            <person name="Floyd S.K."/>
            <person name="Frommer W.B."/>
            <person name="Fujita T."/>
            <person name="Gramzow L."/>
            <person name="Gutensohn M."/>
            <person name="Harholt J."/>
            <person name="Hattori M."/>
            <person name="Heyl A."/>
            <person name="Hirai T."/>
            <person name="Hiwatashi Y."/>
            <person name="Ishikawa M."/>
            <person name="Iwata M."/>
            <person name="Karol K.G."/>
            <person name="Koehler B."/>
            <person name="Kolukisaoglu U."/>
            <person name="Kubo M."/>
            <person name="Kurata T."/>
            <person name="Lalonde S."/>
            <person name="Li K."/>
            <person name="Li Y."/>
            <person name="Litt A."/>
            <person name="Lyons E."/>
            <person name="Manning G."/>
            <person name="Maruyama T."/>
            <person name="Michael T.P."/>
            <person name="Mikami K."/>
            <person name="Miyazaki S."/>
            <person name="Morinaga S."/>
            <person name="Murata T."/>
            <person name="Mueller-Roeber B."/>
            <person name="Nelson D.R."/>
            <person name="Obara M."/>
            <person name="Oguri Y."/>
            <person name="Olmstead R.G."/>
            <person name="Onodera N."/>
            <person name="Petersen B.L."/>
            <person name="Pils B."/>
            <person name="Prigge M."/>
            <person name="Rensing S.A."/>
            <person name="Riano-Pachon D.M."/>
            <person name="Roberts A.W."/>
            <person name="Sato Y."/>
            <person name="Scheller H.V."/>
            <person name="Schulz B."/>
            <person name="Schulz C."/>
            <person name="Shakirov E.V."/>
            <person name="Shibagaki N."/>
            <person name="Shinohara N."/>
            <person name="Shippen D.E."/>
            <person name="Soerensen I."/>
            <person name="Sotooka R."/>
            <person name="Sugimoto N."/>
            <person name="Sugita M."/>
            <person name="Sumikawa N."/>
            <person name="Tanurdzic M."/>
            <person name="Theissen G."/>
            <person name="Ulvskov P."/>
            <person name="Wakazuki S."/>
            <person name="Weng J.K."/>
            <person name="Willats W.W."/>
            <person name="Wipf D."/>
            <person name="Wolf P.G."/>
            <person name="Yang L."/>
            <person name="Zimmer A.D."/>
            <person name="Zhu Q."/>
            <person name="Mitros T."/>
            <person name="Hellsten U."/>
            <person name="Loque D."/>
            <person name="Otillar R."/>
            <person name="Salamov A."/>
            <person name="Schmutz J."/>
            <person name="Shapiro H."/>
            <person name="Lindquist E."/>
            <person name="Lucas S."/>
            <person name="Rokhsar D."/>
            <person name="Grigoriev I.V."/>
        </authorList>
    </citation>
    <scope>NUCLEOTIDE SEQUENCE [LARGE SCALE GENOMIC DNA]</scope>
</reference>
<gene>
    <name evidence="1" type="ORF">SELMODRAFT_423030</name>
</gene>